<dbReference type="EMBL" id="JYDV01000487">
    <property type="protein sequence ID" value="KRZ17971.1"/>
    <property type="molecule type" value="Genomic_DNA"/>
</dbReference>
<feature type="non-terminal residue" evidence="1">
    <location>
        <position position="1"/>
    </location>
</feature>
<gene>
    <name evidence="1" type="ORF">T4C_5428</name>
    <name evidence="2" type="ORF">T4C_7279</name>
</gene>
<protein>
    <submittedName>
        <fullName evidence="1">Uncharacterized protein</fullName>
    </submittedName>
</protein>
<evidence type="ECO:0000313" key="3">
    <source>
        <dbReference type="Proteomes" id="UP000054826"/>
    </source>
</evidence>
<reference evidence="1 3" key="1">
    <citation type="submission" date="2015-01" db="EMBL/GenBank/DDBJ databases">
        <title>Evolution of Trichinella species and genotypes.</title>
        <authorList>
            <person name="Korhonen P.K."/>
            <person name="Edoardo P."/>
            <person name="Giuseppe L.R."/>
            <person name="Gasser R.B."/>
        </authorList>
    </citation>
    <scope>NUCLEOTIDE SEQUENCE [LARGE SCALE GENOMIC DNA]</scope>
    <source>
        <strain evidence="1">ISS176</strain>
    </source>
</reference>
<dbReference type="AlphaFoldDB" id="A0A0V1I525"/>
<evidence type="ECO:0000313" key="2">
    <source>
        <dbReference type="EMBL" id="KRZ18260.1"/>
    </source>
</evidence>
<evidence type="ECO:0000313" key="1">
    <source>
        <dbReference type="EMBL" id="KRZ17971.1"/>
    </source>
</evidence>
<organism evidence="1 3">
    <name type="scientific">Trichinella pseudospiralis</name>
    <name type="common">Parasitic roundworm</name>
    <dbReference type="NCBI Taxonomy" id="6337"/>
    <lineage>
        <taxon>Eukaryota</taxon>
        <taxon>Metazoa</taxon>
        <taxon>Ecdysozoa</taxon>
        <taxon>Nematoda</taxon>
        <taxon>Enoplea</taxon>
        <taxon>Dorylaimia</taxon>
        <taxon>Trichinellida</taxon>
        <taxon>Trichinellidae</taxon>
        <taxon>Trichinella</taxon>
    </lineage>
</organism>
<proteinExistence type="predicted"/>
<dbReference type="EMBL" id="JYDV01000485">
    <property type="protein sequence ID" value="KRZ18260.1"/>
    <property type="molecule type" value="Genomic_DNA"/>
</dbReference>
<accession>A0A0V1I525</accession>
<sequence length="40" mass="4743">LSKYLPRTYRLYTYLSHHLLEAEFSDKLADEDSATRNGMH</sequence>
<dbReference type="Proteomes" id="UP000054826">
    <property type="component" value="Unassembled WGS sequence"/>
</dbReference>
<name>A0A0V1I525_TRIPS</name>
<comment type="caution">
    <text evidence="1">The sequence shown here is derived from an EMBL/GenBank/DDBJ whole genome shotgun (WGS) entry which is preliminary data.</text>
</comment>